<name>A0A0F9BBL8_9ZZZZ</name>
<reference evidence="1" key="1">
    <citation type="journal article" date="2015" name="Nature">
        <title>Complex archaea that bridge the gap between prokaryotes and eukaryotes.</title>
        <authorList>
            <person name="Spang A."/>
            <person name="Saw J.H."/>
            <person name="Jorgensen S.L."/>
            <person name="Zaremba-Niedzwiedzka K."/>
            <person name="Martijn J."/>
            <person name="Lind A.E."/>
            <person name="van Eijk R."/>
            <person name="Schleper C."/>
            <person name="Guy L."/>
            <person name="Ettema T.J."/>
        </authorList>
    </citation>
    <scope>NUCLEOTIDE SEQUENCE</scope>
</reference>
<evidence type="ECO:0000313" key="1">
    <source>
        <dbReference type="EMBL" id="KKL19299.1"/>
    </source>
</evidence>
<sequence length="107" mass="12443">PKYPHPLVVPDDFDGIDTIERFQDSCCRNCIKQYKEVKLDKQIKKKVSKILIDYYKRAGLVKAMEKPRNIYCTICEENNCACSSSDCFKIDRDFDVIATPSNEKQEI</sequence>
<gene>
    <name evidence="1" type="ORF">LCGC14_2466880</name>
</gene>
<dbReference type="EMBL" id="LAZR01038536">
    <property type="protein sequence ID" value="KKL19299.1"/>
    <property type="molecule type" value="Genomic_DNA"/>
</dbReference>
<protein>
    <submittedName>
        <fullName evidence="1">Uncharacterized protein</fullName>
    </submittedName>
</protein>
<accession>A0A0F9BBL8</accession>
<dbReference type="AlphaFoldDB" id="A0A0F9BBL8"/>
<comment type="caution">
    <text evidence="1">The sequence shown here is derived from an EMBL/GenBank/DDBJ whole genome shotgun (WGS) entry which is preliminary data.</text>
</comment>
<feature type="non-terminal residue" evidence="1">
    <location>
        <position position="1"/>
    </location>
</feature>
<proteinExistence type="predicted"/>
<organism evidence="1">
    <name type="scientific">marine sediment metagenome</name>
    <dbReference type="NCBI Taxonomy" id="412755"/>
    <lineage>
        <taxon>unclassified sequences</taxon>
        <taxon>metagenomes</taxon>
        <taxon>ecological metagenomes</taxon>
    </lineage>
</organism>